<evidence type="ECO:0000256" key="1">
    <source>
        <dbReference type="ARBA" id="ARBA00002001"/>
    </source>
</evidence>
<dbReference type="Proteomes" id="UP000087171">
    <property type="component" value="Chromosome Ca5"/>
</dbReference>
<dbReference type="GO" id="GO:0030527">
    <property type="term" value="F:structural constituent of chromatin"/>
    <property type="evidence" value="ECO:0007669"/>
    <property type="project" value="InterPro"/>
</dbReference>
<feature type="compositionally biased region" description="Basic and acidic residues" evidence="3">
    <location>
        <begin position="20"/>
        <end position="30"/>
    </location>
</feature>
<feature type="region of interest" description="Disordered" evidence="3">
    <location>
        <begin position="1"/>
        <end position="30"/>
    </location>
</feature>
<dbReference type="PaxDb" id="3827-XP_004499390.1"/>
<keyword evidence="5" id="KW-1185">Reference proteome</keyword>
<dbReference type="RefSeq" id="XP_004499390.1">
    <property type="nucleotide sequence ID" value="XM_004499333.1"/>
</dbReference>
<protein>
    <submittedName>
        <fullName evidence="6">Histone H2B-like</fullName>
    </submittedName>
</protein>
<reference evidence="6" key="2">
    <citation type="submission" date="2025-08" db="UniProtKB">
        <authorList>
            <consortium name="RefSeq"/>
        </authorList>
    </citation>
    <scope>IDENTIFICATION</scope>
    <source>
        <tissue evidence="6">Etiolated seedlings</tissue>
    </source>
</reference>
<dbReference type="GO" id="GO:0046982">
    <property type="term" value="F:protein heterodimerization activity"/>
    <property type="evidence" value="ECO:0007669"/>
    <property type="project" value="InterPro"/>
</dbReference>
<organism evidence="5 6">
    <name type="scientific">Cicer arietinum</name>
    <name type="common">Chickpea</name>
    <name type="synonym">Garbanzo</name>
    <dbReference type="NCBI Taxonomy" id="3827"/>
    <lineage>
        <taxon>Eukaryota</taxon>
        <taxon>Viridiplantae</taxon>
        <taxon>Streptophyta</taxon>
        <taxon>Embryophyta</taxon>
        <taxon>Tracheophyta</taxon>
        <taxon>Spermatophyta</taxon>
        <taxon>Magnoliopsida</taxon>
        <taxon>eudicotyledons</taxon>
        <taxon>Gunneridae</taxon>
        <taxon>Pentapetalae</taxon>
        <taxon>rosids</taxon>
        <taxon>fabids</taxon>
        <taxon>Fabales</taxon>
        <taxon>Fabaceae</taxon>
        <taxon>Papilionoideae</taxon>
        <taxon>50 kb inversion clade</taxon>
        <taxon>NPAAA clade</taxon>
        <taxon>Hologalegina</taxon>
        <taxon>IRL clade</taxon>
        <taxon>Cicereae</taxon>
        <taxon>Cicer</taxon>
    </lineage>
</organism>
<evidence type="ECO:0000313" key="5">
    <source>
        <dbReference type="Proteomes" id="UP000087171"/>
    </source>
</evidence>
<dbReference type="GeneID" id="101505124"/>
<dbReference type="OrthoDB" id="1433548at2759"/>
<sequence>MADKKPTIVEKNSATVDADEEKKKKNQEKEKKWSKMIKFKKYIYRVLKQVHPDIAISSKAVKIINTIITNIMVKIIHQSSKYINLRRGKSKMLTVREIPAAVMEVFPPQMAQLAISAAHKAQTTYKVNQLTDIMDRTMSLK</sequence>
<reference evidence="5" key="1">
    <citation type="journal article" date="2013" name="Nat. Biotechnol.">
        <title>Draft genome sequence of chickpea (Cicer arietinum) provides a resource for trait improvement.</title>
        <authorList>
            <person name="Varshney R.K."/>
            <person name="Song C."/>
            <person name="Saxena R.K."/>
            <person name="Azam S."/>
            <person name="Yu S."/>
            <person name="Sharpe A.G."/>
            <person name="Cannon S."/>
            <person name="Baek J."/>
            <person name="Rosen B.D."/>
            <person name="Tar'an B."/>
            <person name="Millan T."/>
            <person name="Zhang X."/>
            <person name="Ramsay L.D."/>
            <person name="Iwata A."/>
            <person name="Wang Y."/>
            <person name="Nelson W."/>
            <person name="Farmer A.D."/>
            <person name="Gaur P.M."/>
            <person name="Soderlund C."/>
            <person name="Penmetsa R.V."/>
            <person name="Xu C."/>
            <person name="Bharti A.K."/>
            <person name="He W."/>
            <person name="Winter P."/>
            <person name="Zhao S."/>
            <person name="Hane J.K."/>
            <person name="Carrasquilla-Garcia N."/>
            <person name="Condie J.A."/>
            <person name="Upadhyaya H.D."/>
            <person name="Luo M.C."/>
            <person name="Thudi M."/>
            <person name="Gowda C.L."/>
            <person name="Singh N.P."/>
            <person name="Lichtenzveig J."/>
            <person name="Gali K.K."/>
            <person name="Rubio J."/>
            <person name="Nadarajan N."/>
            <person name="Dolezel J."/>
            <person name="Bansal K.C."/>
            <person name="Xu X."/>
            <person name="Edwards D."/>
            <person name="Zhang G."/>
            <person name="Kahl G."/>
            <person name="Gil J."/>
            <person name="Singh K.B."/>
            <person name="Datta S.K."/>
            <person name="Jackson S.A."/>
            <person name="Wang J."/>
            <person name="Cook D.R."/>
        </authorList>
    </citation>
    <scope>NUCLEOTIDE SEQUENCE [LARGE SCALE GENOMIC DNA]</scope>
    <source>
        <strain evidence="5">cv. CDC Frontier</strain>
    </source>
</reference>
<proteinExistence type="inferred from homology"/>
<dbReference type="SMART" id="SM00427">
    <property type="entry name" value="H2B"/>
    <property type="match status" value="1"/>
</dbReference>
<dbReference type="GO" id="GO:0000786">
    <property type="term" value="C:nucleosome"/>
    <property type="evidence" value="ECO:0007669"/>
    <property type="project" value="InterPro"/>
</dbReference>
<dbReference type="InterPro" id="IPR007125">
    <property type="entry name" value="H2A/H2B/H3"/>
</dbReference>
<gene>
    <name evidence="6" type="primary">LOC101505124</name>
</gene>
<dbReference type="SUPFAM" id="SSF47113">
    <property type="entry name" value="Histone-fold"/>
    <property type="match status" value="1"/>
</dbReference>
<dbReference type="InterPro" id="IPR009072">
    <property type="entry name" value="Histone-fold"/>
</dbReference>
<dbReference type="STRING" id="3827.A0A1S2Y6N5"/>
<feature type="domain" description="Core Histone H2A/H2B/H3" evidence="4">
    <location>
        <begin position="21"/>
        <end position="101"/>
    </location>
</feature>
<comment type="function">
    <text evidence="1">Core component of nucleosome. Nucleosomes wrap and compact DNA into chromatin, limiting DNA accessibility to the cellular machineries which require DNA as a template. Histones thereby play a central role in transcription regulation, DNA repair, DNA replication and chromosomal stability. DNA accessibility is regulated via a complex set of post-translational modifications of histones, also called histone code, and nucleosome remodeling.</text>
</comment>
<dbReference type="Gene3D" id="1.10.20.10">
    <property type="entry name" value="Histone, subunit A"/>
    <property type="match status" value="1"/>
</dbReference>
<dbReference type="InterPro" id="IPR000558">
    <property type="entry name" value="Histone_H2B"/>
</dbReference>
<dbReference type="PRINTS" id="PR00621">
    <property type="entry name" value="HISTONEH2B"/>
</dbReference>
<name>A0A1S2Y6N5_CICAR</name>
<dbReference type="eggNOG" id="KOG1744">
    <property type="taxonomic scope" value="Eukaryota"/>
</dbReference>
<comment type="similarity">
    <text evidence="2">Belongs to the histone H2B family.</text>
</comment>
<dbReference type="AlphaFoldDB" id="A0A1S2Y6N5"/>
<evidence type="ECO:0000256" key="3">
    <source>
        <dbReference type="SAM" id="MobiDB-lite"/>
    </source>
</evidence>
<evidence type="ECO:0000259" key="4">
    <source>
        <dbReference type="Pfam" id="PF00125"/>
    </source>
</evidence>
<evidence type="ECO:0000256" key="2">
    <source>
        <dbReference type="ARBA" id="ARBA00006846"/>
    </source>
</evidence>
<dbReference type="PANTHER" id="PTHR23428">
    <property type="entry name" value="HISTONE H2B"/>
    <property type="match status" value="1"/>
</dbReference>
<dbReference type="GO" id="GO:0003677">
    <property type="term" value="F:DNA binding"/>
    <property type="evidence" value="ECO:0007669"/>
    <property type="project" value="InterPro"/>
</dbReference>
<dbReference type="Pfam" id="PF00125">
    <property type="entry name" value="Histone"/>
    <property type="match status" value="1"/>
</dbReference>
<dbReference type="KEGG" id="cam:101505124"/>
<evidence type="ECO:0000313" key="6">
    <source>
        <dbReference type="RefSeq" id="XP_004499390.1"/>
    </source>
</evidence>
<accession>A0A1S2Y6N5</accession>